<comment type="caution">
    <text evidence="1">The sequence shown here is derived from an EMBL/GenBank/DDBJ whole genome shotgun (WGS) entry which is preliminary data.</text>
</comment>
<keyword evidence="2" id="KW-1185">Reference proteome</keyword>
<gene>
    <name evidence="1" type="ORF">NP603_00645</name>
</gene>
<accession>A0ABT1UDV4</accession>
<sequence>MNEKLFGDIFEMPKIRTPKIVLDEFGEKLEQESKGVLTGEIRRIKTQMDSTFAFGFAVKSNHTNYSYNLFSTFYTILLYPCIISSESLILAESGLEKLLGNHEFNGFPLIGVSAKTETELVDYITKILKTDRAISIVRAIYSQE</sequence>
<dbReference type="RefSeq" id="WP_256608985.1">
    <property type="nucleotide sequence ID" value="NZ_JANIBM010000001.1"/>
</dbReference>
<evidence type="ECO:0000313" key="1">
    <source>
        <dbReference type="EMBL" id="MCQ8179601.1"/>
    </source>
</evidence>
<name>A0ABT1UDV4_9GAMM</name>
<reference evidence="1 2" key="1">
    <citation type="submission" date="2022-07" db="EMBL/GenBank/DDBJ databases">
        <title>Methylomonas rivi sp. nov., Methylomonas rosea sp. nov., Methylomonas aureus sp. nov. and Methylomonas subterranea sp. nov., four novel methanotrophs isolated from a freshwater creek and the deep terrestrial subsurface.</title>
        <authorList>
            <person name="Abin C."/>
            <person name="Sankaranarayanan K."/>
            <person name="Garner C."/>
            <person name="Sindelar R."/>
            <person name="Kotary K."/>
            <person name="Garner R."/>
            <person name="Barclay S."/>
            <person name="Lawson P."/>
            <person name="Krumholz L."/>
        </authorList>
    </citation>
    <scope>NUCLEOTIDE SEQUENCE [LARGE SCALE GENOMIC DNA]</scope>
    <source>
        <strain evidence="1 2">SURF-1</strain>
    </source>
</reference>
<evidence type="ECO:0000313" key="2">
    <source>
        <dbReference type="Proteomes" id="UP001524569"/>
    </source>
</evidence>
<dbReference type="Proteomes" id="UP001524569">
    <property type="component" value="Unassembled WGS sequence"/>
</dbReference>
<protein>
    <submittedName>
        <fullName evidence="1">Uncharacterized protein</fullName>
    </submittedName>
</protein>
<organism evidence="1 2">
    <name type="scientific">Methylomonas aurea</name>
    <dbReference type="NCBI Taxonomy" id="2952224"/>
    <lineage>
        <taxon>Bacteria</taxon>
        <taxon>Pseudomonadati</taxon>
        <taxon>Pseudomonadota</taxon>
        <taxon>Gammaproteobacteria</taxon>
        <taxon>Methylococcales</taxon>
        <taxon>Methylococcaceae</taxon>
        <taxon>Methylomonas</taxon>
    </lineage>
</organism>
<dbReference type="EMBL" id="JANIBM010000001">
    <property type="protein sequence ID" value="MCQ8179601.1"/>
    <property type="molecule type" value="Genomic_DNA"/>
</dbReference>
<proteinExistence type="predicted"/>